<dbReference type="AlphaFoldDB" id="A0A0A9BFP1"/>
<proteinExistence type="predicted"/>
<sequence length="79" mass="9211">MASFHYHSWVVSQYREMALQYHINRRQEFKQDGTIPIVCPNLRSLKGNSTVQQCRVNMLSSTIQQEEKIGGLDFFFLAS</sequence>
<reference evidence="1" key="1">
    <citation type="submission" date="2014-09" db="EMBL/GenBank/DDBJ databases">
        <authorList>
            <person name="Magalhaes I.L.F."/>
            <person name="Oliveira U."/>
            <person name="Santos F.R."/>
            <person name="Vidigal T.H.D.A."/>
            <person name="Brescovit A.D."/>
            <person name="Santos A.J."/>
        </authorList>
    </citation>
    <scope>NUCLEOTIDE SEQUENCE</scope>
    <source>
        <tissue evidence="1">Shoot tissue taken approximately 20 cm above the soil surface</tissue>
    </source>
</reference>
<organism evidence="1">
    <name type="scientific">Arundo donax</name>
    <name type="common">Giant reed</name>
    <name type="synonym">Donax arundinaceus</name>
    <dbReference type="NCBI Taxonomy" id="35708"/>
    <lineage>
        <taxon>Eukaryota</taxon>
        <taxon>Viridiplantae</taxon>
        <taxon>Streptophyta</taxon>
        <taxon>Embryophyta</taxon>
        <taxon>Tracheophyta</taxon>
        <taxon>Spermatophyta</taxon>
        <taxon>Magnoliopsida</taxon>
        <taxon>Liliopsida</taxon>
        <taxon>Poales</taxon>
        <taxon>Poaceae</taxon>
        <taxon>PACMAD clade</taxon>
        <taxon>Arundinoideae</taxon>
        <taxon>Arundineae</taxon>
        <taxon>Arundo</taxon>
    </lineage>
</organism>
<dbReference type="EMBL" id="GBRH01235086">
    <property type="protein sequence ID" value="JAD62809.1"/>
    <property type="molecule type" value="Transcribed_RNA"/>
</dbReference>
<protein>
    <submittedName>
        <fullName evidence="1">Uncharacterized protein</fullName>
    </submittedName>
</protein>
<accession>A0A0A9BFP1</accession>
<reference evidence="1" key="2">
    <citation type="journal article" date="2015" name="Data Brief">
        <title>Shoot transcriptome of the giant reed, Arundo donax.</title>
        <authorList>
            <person name="Barrero R.A."/>
            <person name="Guerrero F.D."/>
            <person name="Moolhuijzen P."/>
            <person name="Goolsby J.A."/>
            <person name="Tidwell J."/>
            <person name="Bellgard S.E."/>
            <person name="Bellgard M.I."/>
        </authorList>
    </citation>
    <scope>NUCLEOTIDE SEQUENCE</scope>
    <source>
        <tissue evidence="1">Shoot tissue taken approximately 20 cm above the soil surface</tissue>
    </source>
</reference>
<evidence type="ECO:0000313" key="1">
    <source>
        <dbReference type="EMBL" id="JAD62809.1"/>
    </source>
</evidence>
<name>A0A0A9BFP1_ARUDO</name>